<name>A0ABR5TLU4_9BACL</name>
<reference evidence="1 2" key="1">
    <citation type="submission" date="2016-01" db="EMBL/GenBank/DDBJ databases">
        <authorList>
            <person name="Mitreva M."/>
            <person name="Pepin K.H."/>
            <person name="Mihindukulasuriya K.A."/>
            <person name="Fulton R."/>
            <person name="Fronick C."/>
            <person name="O'Laughlin M."/>
            <person name="Miner T."/>
            <person name="Herter B."/>
            <person name="Rosa B.A."/>
            <person name="Cordes M."/>
            <person name="Tomlinson C."/>
            <person name="Wollam A."/>
            <person name="Palsikar V.B."/>
            <person name="Mardis E.R."/>
            <person name="Wilson R.K."/>
        </authorList>
    </citation>
    <scope>NUCLEOTIDE SEQUENCE [LARGE SCALE GENOMIC DNA]</scope>
    <source>
        <strain evidence="1 2">KA00071</strain>
    </source>
</reference>
<protein>
    <submittedName>
        <fullName evidence="1">Uncharacterized protein</fullName>
    </submittedName>
</protein>
<comment type="caution">
    <text evidence="1">The sequence shown here is derived from an EMBL/GenBank/DDBJ whole genome shotgun (WGS) entry which is preliminary data.</text>
</comment>
<keyword evidence="2" id="KW-1185">Reference proteome</keyword>
<sequence length="50" mass="5397">MLTVNAHAAEGKSIFAHDPGGKVAEGYANLIKEVLKLEQQCEKSRTGISR</sequence>
<dbReference type="EMBL" id="LSDB01000052">
    <property type="protein sequence ID" value="KXB57014.1"/>
    <property type="molecule type" value="Genomic_DNA"/>
</dbReference>
<gene>
    <name evidence="1" type="ORF">HMPREF1871_00923</name>
</gene>
<evidence type="ECO:0000313" key="2">
    <source>
        <dbReference type="Proteomes" id="UP000070467"/>
    </source>
</evidence>
<dbReference type="Proteomes" id="UP000070467">
    <property type="component" value="Unassembled WGS sequence"/>
</dbReference>
<proteinExistence type="predicted"/>
<organism evidence="1 2">
    <name type="scientific">Gemelliphila asaccharolytica</name>
    <dbReference type="NCBI Taxonomy" id="502393"/>
    <lineage>
        <taxon>Bacteria</taxon>
        <taxon>Bacillati</taxon>
        <taxon>Bacillota</taxon>
        <taxon>Bacilli</taxon>
        <taxon>Bacillales</taxon>
        <taxon>Gemellaceae</taxon>
        <taxon>Gemelliphila</taxon>
    </lineage>
</organism>
<accession>A0ABR5TLU4</accession>
<evidence type="ECO:0000313" key="1">
    <source>
        <dbReference type="EMBL" id="KXB57014.1"/>
    </source>
</evidence>